<sequence>QGFFCEFTKKVQFEDENNTFQDYQIKYYGIDYLCFVNFEGTRTFIIILDLTTKTFDDESEFQSVIEIISQNYDMVFLEVSLFILYKNKAKDISLDFYLPS</sequence>
<organism evidence="1 2">
    <name type="scientific">Gigaspora margarita</name>
    <dbReference type="NCBI Taxonomy" id="4874"/>
    <lineage>
        <taxon>Eukaryota</taxon>
        <taxon>Fungi</taxon>
        <taxon>Fungi incertae sedis</taxon>
        <taxon>Mucoromycota</taxon>
        <taxon>Glomeromycotina</taxon>
        <taxon>Glomeromycetes</taxon>
        <taxon>Diversisporales</taxon>
        <taxon>Gigasporaceae</taxon>
        <taxon>Gigaspora</taxon>
    </lineage>
</organism>
<dbReference type="Proteomes" id="UP000789901">
    <property type="component" value="Unassembled WGS sequence"/>
</dbReference>
<evidence type="ECO:0000313" key="2">
    <source>
        <dbReference type="Proteomes" id="UP000789901"/>
    </source>
</evidence>
<protein>
    <submittedName>
        <fullName evidence="1">35217_t:CDS:1</fullName>
    </submittedName>
</protein>
<feature type="non-terminal residue" evidence="1">
    <location>
        <position position="100"/>
    </location>
</feature>
<keyword evidence="2" id="KW-1185">Reference proteome</keyword>
<evidence type="ECO:0000313" key="1">
    <source>
        <dbReference type="EMBL" id="CAG8821525.1"/>
    </source>
</evidence>
<gene>
    <name evidence="1" type="ORF">GMARGA_LOCUS27850</name>
</gene>
<dbReference type="EMBL" id="CAJVQB010034689">
    <property type="protein sequence ID" value="CAG8821525.1"/>
    <property type="molecule type" value="Genomic_DNA"/>
</dbReference>
<reference evidence="1 2" key="1">
    <citation type="submission" date="2021-06" db="EMBL/GenBank/DDBJ databases">
        <authorList>
            <person name="Kallberg Y."/>
            <person name="Tangrot J."/>
            <person name="Rosling A."/>
        </authorList>
    </citation>
    <scope>NUCLEOTIDE SEQUENCE [LARGE SCALE GENOMIC DNA]</scope>
    <source>
        <strain evidence="1 2">120-4 pot B 10/14</strain>
    </source>
</reference>
<proteinExistence type="predicted"/>
<name>A0ABN7W8Q0_GIGMA</name>
<feature type="non-terminal residue" evidence="1">
    <location>
        <position position="1"/>
    </location>
</feature>
<comment type="caution">
    <text evidence="1">The sequence shown here is derived from an EMBL/GenBank/DDBJ whole genome shotgun (WGS) entry which is preliminary data.</text>
</comment>
<accession>A0ABN7W8Q0</accession>